<reference evidence="2 3" key="1">
    <citation type="submission" date="2018-11" db="EMBL/GenBank/DDBJ databases">
        <title>Trebonia kvetii gen.nov., sp.nov., a novel acidophilic actinobacterium, and proposal of the new actinobacterial family Treboniaceae fam. nov.</title>
        <authorList>
            <person name="Rapoport D."/>
            <person name="Sagova-Mareckova M."/>
            <person name="Sedlacek I."/>
            <person name="Provaznik J."/>
            <person name="Kralova S."/>
            <person name="Pavlinic D."/>
            <person name="Benes V."/>
            <person name="Kopecky J."/>
        </authorList>
    </citation>
    <scope>NUCLEOTIDE SEQUENCE [LARGE SCALE GENOMIC DNA]</scope>
    <source>
        <strain evidence="2 3">15Tr583</strain>
    </source>
</reference>
<evidence type="ECO:0000313" key="3">
    <source>
        <dbReference type="Proteomes" id="UP000460272"/>
    </source>
</evidence>
<keyword evidence="3" id="KW-1185">Reference proteome</keyword>
<dbReference type="RefSeq" id="WP_145851162.1">
    <property type="nucleotide sequence ID" value="NZ_RPFW01000001.1"/>
</dbReference>
<dbReference type="PROSITE" id="PS51257">
    <property type="entry name" value="PROKAR_LIPOPROTEIN"/>
    <property type="match status" value="1"/>
</dbReference>
<name>A0A6P2C5Y0_9ACTN</name>
<dbReference type="EMBL" id="RPFW01000001">
    <property type="protein sequence ID" value="TVZ06407.1"/>
    <property type="molecule type" value="Genomic_DNA"/>
</dbReference>
<organism evidence="2 3">
    <name type="scientific">Trebonia kvetii</name>
    <dbReference type="NCBI Taxonomy" id="2480626"/>
    <lineage>
        <taxon>Bacteria</taxon>
        <taxon>Bacillati</taxon>
        <taxon>Actinomycetota</taxon>
        <taxon>Actinomycetes</taxon>
        <taxon>Streptosporangiales</taxon>
        <taxon>Treboniaceae</taxon>
        <taxon>Trebonia</taxon>
    </lineage>
</organism>
<protein>
    <submittedName>
        <fullName evidence="2">Uncharacterized protein</fullName>
    </submittedName>
</protein>
<sequence>MRPITVRRLGSAAAAVAAGLAATVLAGCGSSPAVPGARSTVPTPALVGGPVVSAITGPASAAPSACSLLRPADVLAVAATFRGAAISIDGHNQASQPPLGKCGFNQKGVFASADGMVTTLSGDQWAQLTVVADGNDIGDYSPDGP</sequence>
<gene>
    <name evidence="2" type="ORF">EAS64_03005</name>
</gene>
<evidence type="ECO:0000313" key="2">
    <source>
        <dbReference type="EMBL" id="TVZ06407.1"/>
    </source>
</evidence>
<proteinExistence type="predicted"/>
<accession>A0A6P2C5Y0</accession>
<comment type="caution">
    <text evidence="2">The sequence shown here is derived from an EMBL/GenBank/DDBJ whole genome shotgun (WGS) entry which is preliminary data.</text>
</comment>
<dbReference type="Proteomes" id="UP000460272">
    <property type="component" value="Unassembled WGS sequence"/>
</dbReference>
<dbReference type="AlphaFoldDB" id="A0A6P2C5Y0"/>
<evidence type="ECO:0000256" key="1">
    <source>
        <dbReference type="SAM" id="SignalP"/>
    </source>
</evidence>
<feature type="signal peptide" evidence="1">
    <location>
        <begin position="1"/>
        <end position="26"/>
    </location>
</feature>
<keyword evidence="1" id="KW-0732">Signal</keyword>
<feature type="chain" id="PRO_5038887678" evidence="1">
    <location>
        <begin position="27"/>
        <end position="145"/>
    </location>
</feature>